<dbReference type="PANTHER" id="PTHR13604:SF0">
    <property type="entry name" value="ABASIC SITE PROCESSING PROTEIN HMCES"/>
    <property type="match status" value="1"/>
</dbReference>
<keyword evidence="4" id="KW-0227">DNA damage</keyword>
<evidence type="ECO:0000256" key="3">
    <source>
        <dbReference type="ARBA" id="ARBA00022670"/>
    </source>
</evidence>
<protein>
    <recommendedName>
        <fullName evidence="2">Abasic site processing protein HMCES</fullName>
    </recommendedName>
    <alternativeName>
        <fullName evidence="9">Embryonic stem cell-specific 5-hydroxymethylcytosine-binding protein</fullName>
    </alternativeName>
    <alternativeName>
        <fullName evidence="10">Peptidase HMCES</fullName>
    </alternativeName>
    <alternativeName>
        <fullName evidence="11">SRAP domain-containing protein 1</fullName>
    </alternativeName>
</protein>
<evidence type="ECO:0000313" key="13">
    <source>
        <dbReference type="EMBL" id="KZC08246.1"/>
    </source>
</evidence>
<keyword evidence="7" id="KW-0238">DNA-binding</keyword>
<keyword evidence="3" id="KW-0645">Protease</keyword>
<evidence type="ECO:0000256" key="5">
    <source>
        <dbReference type="ARBA" id="ARBA00022801"/>
    </source>
</evidence>
<dbReference type="GO" id="GO:0006508">
    <property type="term" value="P:proteolysis"/>
    <property type="evidence" value="ECO:0007669"/>
    <property type="project" value="UniProtKB-KW"/>
</dbReference>
<organism evidence="13 14">
    <name type="scientific">Dufourea novaeangliae</name>
    <name type="common">Sweat bee</name>
    <dbReference type="NCBI Taxonomy" id="178035"/>
    <lineage>
        <taxon>Eukaryota</taxon>
        <taxon>Metazoa</taxon>
        <taxon>Ecdysozoa</taxon>
        <taxon>Arthropoda</taxon>
        <taxon>Hexapoda</taxon>
        <taxon>Insecta</taxon>
        <taxon>Pterygota</taxon>
        <taxon>Neoptera</taxon>
        <taxon>Endopterygota</taxon>
        <taxon>Hymenoptera</taxon>
        <taxon>Apocrita</taxon>
        <taxon>Aculeata</taxon>
        <taxon>Apoidea</taxon>
        <taxon>Anthophila</taxon>
        <taxon>Halictidae</taxon>
        <taxon>Rophitinae</taxon>
        <taxon>Dufourea</taxon>
    </lineage>
</organism>
<evidence type="ECO:0000256" key="12">
    <source>
        <dbReference type="SAM" id="MobiDB-lite"/>
    </source>
</evidence>
<dbReference type="EMBL" id="KQ434846">
    <property type="protein sequence ID" value="KZC08246.1"/>
    <property type="molecule type" value="Genomic_DNA"/>
</dbReference>
<dbReference type="SUPFAM" id="SSF143081">
    <property type="entry name" value="BB1717-like"/>
    <property type="match status" value="1"/>
</dbReference>
<keyword evidence="6" id="KW-0190">Covalent protein-DNA linkage</keyword>
<dbReference type="STRING" id="178035.A0A154P8I5"/>
<dbReference type="GO" id="GO:0003697">
    <property type="term" value="F:single-stranded DNA binding"/>
    <property type="evidence" value="ECO:0007669"/>
    <property type="project" value="InterPro"/>
</dbReference>
<dbReference type="GO" id="GO:0106300">
    <property type="term" value="P:protein-DNA covalent cross-linking repair"/>
    <property type="evidence" value="ECO:0007669"/>
    <property type="project" value="InterPro"/>
</dbReference>
<dbReference type="GO" id="GO:0016829">
    <property type="term" value="F:lyase activity"/>
    <property type="evidence" value="ECO:0007669"/>
    <property type="project" value="UniProtKB-KW"/>
</dbReference>
<dbReference type="Pfam" id="PF02586">
    <property type="entry name" value="SRAP"/>
    <property type="match status" value="1"/>
</dbReference>
<accession>A0A154P8I5</accession>
<keyword evidence="5" id="KW-0378">Hydrolase</keyword>
<dbReference type="GO" id="GO:0008233">
    <property type="term" value="F:peptidase activity"/>
    <property type="evidence" value="ECO:0007669"/>
    <property type="project" value="UniProtKB-KW"/>
</dbReference>
<dbReference type="PANTHER" id="PTHR13604">
    <property type="entry name" value="DC12-RELATED"/>
    <property type="match status" value="1"/>
</dbReference>
<feature type="compositionally biased region" description="Basic and acidic residues" evidence="12">
    <location>
        <begin position="369"/>
        <end position="386"/>
    </location>
</feature>
<dbReference type="AlphaFoldDB" id="A0A154P8I5"/>
<evidence type="ECO:0000256" key="10">
    <source>
        <dbReference type="ARBA" id="ARBA00030898"/>
    </source>
</evidence>
<evidence type="ECO:0000256" key="7">
    <source>
        <dbReference type="ARBA" id="ARBA00023125"/>
    </source>
</evidence>
<evidence type="ECO:0000256" key="2">
    <source>
        <dbReference type="ARBA" id="ARBA00015888"/>
    </source>
</evidence>
<sequence length="392" mass="44260">MHHRRKYFCAALFTEDIHQALYQRLFQRMSSGEAPPAKTIPRVLDGALLSSGESHAFCSSGPQSCRRTIGPKRHGSLNPDTLGRACDYKDGNGKLRTTSWTNSDVKYFPSCNIGPKDVVPCLVAGSHFAKNNERVLCSMMWSMIPPWHEGDYRKHTMSTHNARLENLKTSTMYAPPLRKGYRCIVVCEGYYEWKAGKTKKEAKQPYYIYATQEKGVRMDDPITWKDEWSEESGWKGIKVLKMAGIFNRFKTGEGKTIYSCTIVTTDSKNSLSSLHNRVPVFLKTEEDTHVWLNEDLSLAQAVDRLSKATVSEGDLSWHTVSTLVNNVTHKSEDCRKETKAVEEKKSNPNSFMASWLNKGTAASAKRKSINTDDDHSSKSRESDKTPSKIAKK</sequence>
<evidence type="ECO:0000313" key="14">
    <source>
        <dbReference type="Proteomes" id="UP000076502"/>
    </source>
</evidence>
<proteinExistence type="inferred from homology"/>
<evidence type="ECO:0000256" key="8">
    <source>
        <dbReference type="ARBA" id="ARBA00023239"/>
    </source>
</evidence>
<dbReference type="OrthoDB" id="2111841at2759"/>
<evidence type="ECO:0000256" key="9">
    <source>
        <dbReference type="ARBA" id="ARBA00030390"/>
    </source>
</evidence>
<name>A0A154P8I5_DUFNO</name>
<keyword evidence="14" id="KW-1185">Reference proteome</keyword>
<evidence type="ECO:0000256" key="1">
    <source>
        <dbReference type="ARBA" id="ARBA00008136"/>
    </source>
</evidence>
<dbReference type="InterPro" id="IPR036590">
    <property type="entry name" value="SRAP-like"/>
</dbReference>
<reference evidence="13 14" key="1">
    <citation type="submission" date="2015-07" db="EMBL/GenBank/DDBJ databases">
        <title>The genome of Dufourea novaeangliae.</title>
        <authorList>
            <person name="Pan H."/>
            <person name="Kapheim K."/>
        </authorList>
    </citation>
    <scope>NUCLEOTIDE SEQUENCE [LARGE SCALE GENOMIC DNA]</scope>
    <source>
        <strain evidence="13">0120121106</strain>
        <tissue evidence="13">Whole body</tissue>
    </source>
</reference>
<comment type="similarity">
    <text evidence="1">Belongs to the SOS response-associated peptidase family.</text>
</comment>
<feature type="region of interest" description="Disordered" evidence="12">
    <location>
        <begin position="339"/>
        <end position="392"/>
    </location>
</feature>
<keyword evidence="8" id="KW-0456">Lyase</keyword>
<dbReference type="Gene3D" id="3.90.1680.10">
    <property type="entry name" value="SOS response associated peptidase-like"/>
    <property type="match status" value="1"/>
</dbReference>
<evidence type="ECO:0000256" key="6">
    <source>
        <dbReference type="ARBA" id="ARBA00023124"/>
    </source>
</evidence>
<dbReference type="InterPro" id="IPR003738">
    <property type="entry name" value="SRAP"/>
</dbReference>
<evidence type="ECO:0000256" key="4">
    <source>
        <dbReference type="ARBA" id="ARBA00022763"/>
    </source>
</evidence>
<dbReference type="Proteomes" id="UP000076502">
    <property type="component" value="Unassembled WGS sequence"/>
</dbReference>
<gene>
    <name evidence="13" type="ORF">WN55_09149</name>
</gene>
<evidence type="ECO:0000256" key="11">
    <source>
        <dbReference type="ARBA" id="ARBA00031130"/>
    </source>
</evidence>